<reference evidence="8" key="1">
    <citation type="journal article" date="2012" name="Nature">
        <title>A physical, genetic and functional sequence assembly of the barley genome.</title>
        <authorList>
            <consortium name="The International Barley Genome Sequencing Consortium"/>
            <person name="Mayer K.F."/>
            <person name="Waugh R."/>
            <person name="Brown J.W."/>
            <person name="Schulman A."/>
            <person name="Langridge P."/>
            <person name="Platzer M."/>
            <person name="Fincher G.B."/>
            <person name="Muehlbauer G.J."/>
            <person name="Sato K."/>
            <person name="Close T.J."/>
            <person name="Wise R.P."/>
            <person name="Stein N."/>
        </authorList>
    </citation>
    <scope>NUCLEOTIDE SEQUENCE [LARGE SCALE GENOMIC DNA]</scope>
    <source>
        <strain evidence="8">cv. Morex</strain>
    </source>
</reference>
<dbReference type="InterPro" id="IPR017907">
    <property type="entry name" value="Znf_RING_CS"/>
</dbReference>
<dbReference type="SUPFAM" id="SSF57850">
    <property type="entry name" value="RING/U-box"/>
    <property type="match status" value="1"/>
</dbReference>
<dbReference type="Proteomes" id="UP000011116">
    <property type="component" value="Chromosome 5H"/>
</dbReference>
<dbReference type="InterPro" id="IPR013083">
    <property type="entry name" value="Znf_RING/FYVE/PHD"/>
</dbReference>
<evidence type="ECO:0000256" key="4">
    <source>
        <dbReference type="PROSITE-ProRule" id="PRU00175"/>
    </source>
</evidence>
<dbReference type="Pfam" id="PF13923">
    <property type="entry name" value="zf-C3HC4_2"/>
    <property type="match status" value="1"/>
</dbReference>
<dbReference type="PROSITE" id="PS00518">
    <property type="entry name" value="ZF_RING_1"/>
    <property type="match status" value="1"/>
</dbReference>
<reference evidence="7" key="3">
    <citation type="submission" date="2022-01" db="UniProtKB">
        <authorList>
            <consortium name="EnsemblPlants"/>
        </authorList>
    </citation>
    <scope>IDENTIFICATION</scope>
    <source>
        <strain evidence="7">subsp. vulgare</strain>
    </source>
</reference>
<reference evidence="7" key="2">
    <citation type="submission" date="2020-10" db="EMBL/GenBank/DDBJ databases">
        <authorList>
            <person name="Scholz U."/>
            <person name="Mascher M."/>
            <person name="Fiebig A."/>
        </authorList>
    </citation>
    <scope>NUCLEOTIDE SEQUENCE [LARGE SCALE GENOMIC DNA]</scope>
    <source>
        <strain evidence="7">cv. Morex</strain>
    </source>
</reference>
<evidence type="ECO:0000256" key="5">
    <source>
        <dbReference type="SAM" id="MobiDB-lite"/>
    </source>
</evidence>
<protein>
    <recommendedName>
        <fullName evidence="6">RING-type domain-containing protein</fullName>
    </recommendedName>
</protein>
<keyword evidence="2 4" id="KW-0863">Zinc-finger</keyword>
<feature type="compositionally biased region" description="Polar residues" evidence="5">
    <location>
        <begin position="158"/>
        <end position="172"/>
    </location>
</feature>
<dbReference type="PANTHER" id="PTHR46293">
    <property type="entry name" value="E3 UBIQUITIN PROTEIN LIGASE DRIP1"/>
    <property type="match status" value="1"/>
</dbReference>
<dbReference type="GO" id="GO:0008270">
    <property type="term" value="F:zinc ion binding"/>
    <property type="evidence" value="ECO:0007669"/>
    <property type="project" value="UniProtKB-KW"/>
</dbReference>
<dbReference type="Gene3D" id="3.30.40.10">
    <property type="entry name" value="Zinc/RING finger domain, C3HC4 (zinc finger)"/>
    <property type="match status" value="1"/>
</dbReference>
<sequence>MAGVSRVSRAALTACLTCPLCKGYFREASALADCGHTFCRDCIIKKIDEQGIESCPVCNAALGIAPEEKLRADPQIQAIRDKAFPPKTEVDASEAPTTELPTKIKERSISSLVKTPKMATQPTLKGRRPYAARRKFTSHLFSVGKLPNNSEDHDQKTEMASAQKSTKMTTSANKKKNSADISEDRQNCETIDNEELHKPLRSLVVASVKKSQKLSCLRESGKNRTTTEDSLRESPEEDSHDGITNPVWFSLVTSPNQVEAKRLPQLVKNFYRIGDGTIQVSSILKLIMKKLELASDVKVEILCHGKPVCPSTTLHCLLKQWLSRKPKYKVQRPVGAPANEFVMELHYRRCRASKSLCCTKKTGSLPCHCST</sequence>
<dbReference type="PROSITE" id="PS50089">
    <property type="entry name" value="ZF_RING_2"/>
    <property type="match status" value="1"/>
</dbReference>
<evidence type="ECO:0000313" key="8">
    <source>
        <dbReference type="Proteomes" id="UP000011116"/>
    </source>
</evidence>
<dbReference type="EnsemblPlants" id="HORVU.MOREX.r3.5HG0509530.1">
    <property type="protein sequence ID" value="HORVU.MOREX.r3.5HG0509530.1"/>
    <property type="gene ID" value="HORVU.MOREX.r3.5HG0509530"/>
</dbReference>
<evidence type="ECO:0000256" key="3">
    <source>
        <dbReference type="ARBA" id="ARBA00022833"/>
    </source>
</evidence>
<feature type="compositionally biased region" description="Basic and acidic residues" evidence="5">
    <location>
        <begin position="219"/>
        <end position="234"/>
    </location>
</feature>
<dbReference type="InterPro" id="IPR044807">
    <property type="entry name" value="DRIP1-like"/>
</dbReference>
<name>A0A8I6XSF0_HORVV</name>
<dbReference type="SMART" id="SM00184">
    <property type="entry name" value="RING"/>
    <property type="match status" value="1"/>
</dbReference>
<organism evidence="7 8">
    <name type="scientific">Hordeum vulgare subsp. vulgare</name>
    <name type="common">Domesticated barley</name>
    <dbReference type="NCBI Taxonomy" id="112509"/>
    <lineage>
        <taxon>Eukaryota</taxon>
        <taxon>Viridiplantae</taxon>
        <taxon>Streptophyta</taxon>
        <taxon>Embryophyta</taxon>
        <taxon>Tracheophyta</taxon>
        <taxon>Spermatophyta</taxon>
        <taxon>Magnoliopsida</taxon>
        <taxon>Liliopsida</taxon>
        <taxon>Poales</taxon>
        <taxon>Poaceae</taxon>
        <taxon>BOP clade</taxon>
        <taxon>Pooideae</taxon>
        <taxon>Triticodae</taxon>
        <taxon>Triticeae</taxon>
        <taxon>Hordeinae</taxon>
        <taxon>Hordeum</taxon>
    </lineage>
</organism>
<dbReference type="GO" id="GO:0004842">
    <property type="term" value="F:ubiquitin-protein transferase activity"/>
    <property type="evidence" value="ECO:0007669"/>
    <property type="project" value="InterPro"/>
</dbReference>
<accession>A0A8I6XSF0</accession>
<evidence type="ECO:0000256" key="1">
    <source>
        <dbReference type="ARBA" id="ARBA00022723"/>
    </source>
</evidence>
<dbReference type="InterPro" id="IPR001841">
    <property type="entry name" value="Znf_RING"/>
</dbReference>
<dbReference type="Gramene" id="HORVU.MOREX.r2.5HG0423180.1">
    <property type="protein sequence ID" value="HORVU.MOREX.r2.5HG0423180.1"/>
    <property type="gene ID" value="HORVU.MOREX.r2.5HG0423180"/>
</dbReference>
<feature type="region of interest" description="Disordered" evidence="5">
    <location>
        <begin position="143"/>
        <end position="186"/>
    </location>
</feature>
<dbReference type="AlphaFoldDB" id="A0A8I6XSF0"/>
<dbReference type="Gramene" id="HORVU.MOREX.r3.5HG0509530.1">
    <property type="protein sequence ID" value="HORVU.MOREX.r3.5HG0509530.1"/>
    <property type="gene ID" value="HORVU.MOREX.r3.5HG0509530"/>
</dbReference>
<evidence type="ECO:0000313" key="7">
    <source>
        <dbReference type="EnsemblPlants" id="HORVU.MOREX.r3.5HG0509530.1"/>
    </source>
</evidence>
<evidence type="ECO:0000259" key="6">
    <source>
        <dbReference type="PROSITE" id="PS50089"/>
    </source>
</evidence>
<dbReference type="PANTHER" id="PTHR46293:SF17">
    <property type="entry name" value="RING-TYPE DOMAIN-CONTAINING PROTEIN"/>
    <property type="match status" value="1"/>
</dbReference>
<keyword evidence="3" id="KW-0862">Zinc</keyword>
<feature type="domain" description="RING-type" evidence="6">
    <location>
        <begin position="18"/>
        <end position="59"/>
    </location>
</feature>
<keyword evidence="1" id="KW-0479">Metal-binding</keyword>
<keyword evidence="8" id="KW-1185">Reference proteome</keyword>
<proteinExistence type="predicted"/>
<dbReference type="SMR" id="A0A8I6XSF0"/>
<feature type="region of interest" description="Disordered" evidence="5">
    <location>
        <begin position="215"/>
        <end position="240"/>
    </location>
</feature>
<evidence type="ECO:0000256" key="2">
    <source>
        <dbReference type="ARBA" id="ARBA00022771"/>
    </source>
</evidence>